<gene>
    <name evidence="2" type="ORF">INT45_010316</name>
</gene>
<evidence type="ECO:0000256" key="1">
    <source>
        <dbReference type="SAM" id="MobiDB-lite"/>
    </source>
</evidence>
<feature type="compositionally biased region" description="Low complexity" evidence="1">
    <location>
        <begin position="75"/>
        <end position="87"/>
    </location>
</feature>
<accession>A0A8H7VSJ5</accession>
<comment type="caution">
    <text evidence="2">The sequence shown here is derived from an EMBL/GenBank/DDBJ whole genome shotgun (WGS) entry which is preliminary data.</text>
</comment>
<feature type="compositionally biased region" description="Acidic residues" evidence="1">
    <location>
        <begin position="46"/>
        <end position="56"/>
    </location>
</feature>
<dbReference type="OrthoDB" id="2290518at2759"/>
<dbReference type="AlphaFoldDB" id="A0A8H7VSJ5"/>
<organism evidence="2 3">
    <name type="scientific">Circinella minor</name>
    <dbReference type="NCBI Taxonomy" id="1195481"/>
    <lineage>
        <taxon>Eukaryota</taxon>
        <taxon>Fungi</taxon>
        <taxon>Fungi incertae sedis</taxon>
        <taxon>Mucoromycota</taxon>
        <taxon>Mucoromycotina</taxon>
        <taxon>Mucoromycetes</taxon>
        <taxon>Mucorales</taxon>
        <taxon>Lichtheimiaceae</taxon>
        <taxon>Circinella</taxon>
    </lineage>
</organism>
<reference evidence="2 3" key="1">
    <citation type="submission" date="2020-12" db="EMBL/GenBank/DDBJ databases">
        <title>Metabolic potential, ecology and presence of endohyphal bacteria is reflected in genomic diversity of Mucoromycotina.</title>
        <authorList>
            <person name="Muszewska A."/>
            <person name="Okrasinska A."/>
            <person name="Steczkiewicz K."/>
            <person name="Drgas O."/>
            <person name="Orlowska M."/>
            <person name="Perlinska-Lenart U."/>
            <person name="Aleksandrzak-Piekarczyk T."/>
            <person name="Szatraj K."/>
            <person name="Zielenkiewicz U."/>
            <person name="Pilsyk S."/>
            <person name="Malc E."/>
            <person name="Mieczkowski P."/>
            <person name="Kruszewska J.S."/>
            <person name="Biernat P."/>
            <person name="Pawlowska J."/>
        </authorList>
    </citation>
    <scope>NUCLEOTIDE SEQUENCE [LARGE SCALE GENOMIC DNA]</scope>
    <source>
        <strain evidence="2 3">CBS 142.35</strain>
    </source>
</reference>
<proteinExistence type="predicted"/>
<keyword evidence="3" id="KW-1185">Reference proteome</keyword>
<evidence type="ECO:0000313" key="3">
    <source>
        <dbReference type="Proteomes" id="UP000646827"/>
    </source>
</evidence>
<protein>
    <submittedName>
        <fullName evidence="2">Uncharacterized protein</fullName>
    </submittedName>
</protein>
<dbReference type="EMBL" id="JAEPRB010000027">
    <property type="protein sequence ID" value="KAG2225489.1"/>
    <property type="molecule type" value="Genomic_DNA"/>
</dbReference>
<name>A0A8H7VSJ5_9FUNG</name>
<dbReference type="Proteomes" id="UP000646827">
    <property type="component" value="Unassembled WGS sequence"/>
</dbReference>
<evidence type="ECO:0000313" key="2">
    <source>
        <dbReference type="EMBL" id="KAG2225489.1"/>
    </source>
</evidence>
<feature type="region of interest" description="Disordered" evidence="1">
    <location>
        <begin position="37"/>
        <end position="100"/>
    </location>
</feature>
<sequence length="135" mass="14852">MVHIGKKPKDRCAYLHFESNADAGKFLNAYQGKEVDDGFNGGGISFDEEEVDDGSTDNDSPNDCSPTPEIPPTHPSSTSSMTSDMPSAHPLSTTPYEDQNIDDDSLLKRLHNNAARSLKRLANDFANLEKFYAEK</sequence>